<dbReference type="GO" id="GO:0016987">
    <property type="term" value="F:sigma factor activity"/>
    <property type="evidence" value="ECO:0007669"/>
    <property type="project" value="UniProtKB-KW"/>
</dbReference>
<dbReference type="InterPro" id="IPR007630">
    <property type="entry name" value="RNA_pol_sigma70_r4"/>
</dbReference>
<evidence type="ECO:0000256" key="5">
    <source>
        <dbReference type="ARBA" id="ARBA00023125"/>
    </source>
</evidence>
<dbReference type="SUPFAM" id="SSF88946">
    <property type="entry name" value="Sigma2 domain of RNA polymerase sigma factors"/>
    <property type="match status" value="1"/>
</dbReference>
<dbReference type="GO" id="GO:0003677">
    <property type="term" value="F:DNA binding"/>
    <property type="evidence" value="ECO:0007669"/>
    <property type="project" value="UniProtKB-KW"/>
</dbReference>
<keyword evidence="3 7" id="KW-0805">Transcription regulation</keyword>
<evidence type="ECO:0000256" key="6">
    <source>
        <dbReference type="ARBA" id="ARBA00023163"/>
    </source>
</evidence>
<name>A0A938XVM0_9FIRM</name>
<dbReference type="PANTHER" id="PTHR30376">
    <property type="entry name" value="SIGMA FACTOR RPOH HEAT SHOCK RELATED"/>
    <property type="match status" value="1"/>
</dbReference>
<keyword evidence="5 7" id="KW-0238">DNA-binding</keyword>
<keyword evidence="2" id="KW-0749">Sporulation</keyword>
<feature type="domain" description="HTH cro/C1-type" evidence="8">
    <location>
        <begin position="194"/>
        <end position="221"/>
    </location>
</feature>
<dbReference type="Proteomes" id="UP000774000">
    <property type="component" value="Unassembled WGS sequence"/>
</dbReference>
<evidence type="ECO:0000313" key="10">
    <source>
        <dbReference type="Proteomes" id="UP000774000"/>
    </source>
</evidence>
<dbReference type="AlphaFoldDB" id="A0A938XVM0"/>
<dbReference type="CDD" id="cd06171">
    <property type="entry name" value="Sigma70_r4"/>
    <property type="match status" value="1"/>
</dbReference>
<keyword evidence="6 7" id="KW-0804">Transcription</keyword>
<keyword evidence="4 7" id="KW-0731">Sigma factor</keyword>
<evidence type="ECO:0000259" key="8">
    <source>
        <dbReference type="PROSITE" id="PS50943"/>
    </source>
</evidence>
<dbReference type="InterPro" id="IPR001387">
    <property type="entry name" value="Cro/C1-type_HTH"/>
</dbReference>
<dbReference type="GO" id="GO:0030435">
    <property type="term" value="P:sporulation resulting in formation of a cellular spore"/>
    <property type="evidence" value="ECO:0007669"/>
    <property type="project" value="UniProtKB-KW"/>
</dbReference>
<dbReference type="EMBL" id="JAFBDQ010000004">
    <property type="protein sequence ID" value="MBM7556065.1"/>
    <property type="molecule type" value="Genomic_DNA"/>
</dbReference>
<dbReference type="PROSITE" id="PS50943">
    <property type="entry name" value="HTH_CROC1"/>
    <property type="match status" value="1"/>
</dbReference>
<dbReference type="PANTHER" id="PTHR30376:SF3">
    <property type="entry name" value="RNA POLYMERASE SIGMA FACTOR RPOH"/>
    <property type="match status" value="1"/>
</dbReference>
<evidence type="ECO:0000256" key="2">
    <source>
        <dbReference type="ARBA" id="ARBA00022969"/>
    </source>
</evidence>
<proteinExistence type="inferred from homology"/>
<gene>
    <name evidence="9" type="ORF">JOC47_000901</name>
</gene>
<dbReference type="NCBIfam" id="NF004471">
    <property type="entry name" value="PRK05803.1"/>
    <property type="match status" value="1"/>
</dbReference>
<accession>A0A938XVM0</accession>
<dbReference type="NCBIfam" id="TIGR02846">
    <property type="entry name" value="spore_sigmaK"/>
    <property type="match status" value="1"/>
</dbReference>
<reference evidence="9" key="1">
    <citation type="submission" date="2021-01" db="EMBL/GenBank/DDBJ databases">
        <title>Genomic Encyclopedia of Type Strains, Phase IV (KMG-IV): sequencing the most valuable type-strain genomes for metagenomic binning, comparative biology and taxonomic classification.</title>
        <authorList>
            <person name="Goeker M."/>
        </authorList>
    </citation>
    <scope>NUCLEOTIDE SEQUENCE</scope>
    <source>
        <strain evidence="9">DSM 23230</strain>
    </source>
</reference>
<dbReference type="NCBIfam" id="TIGR02937">
    <property type="entry name" value="sigma70-ECF"/>
    <property type="match status" value="1"/>
</dbReference>
<comment type="caution">
    <text evidence="9">The sequence shown here is derived from an EMBL/GenBank/DDBJ whole genome shotgun (WGS) entry which is preliminary data.</text>
</comment>
<dbReference type="SUPFAM" id="SSF88659">
    <property type="entry name" value="Sigma3 and sigma4 domains of RNA polymerase sigma factors"/>
    <property type="match status" value="1"/>
</dbReference>
<evidence type="ECO:0000256" key="7">
    <source>
        <dbReference type="RuleBase" id="RU362124"/>
    </source>
</evidence>
<dbReference type="GO" id="GO:0006352">
    <property type="term" value="P:DNA-templated transcription initiation"/>
    <property type="evidence" value="ECO:0007669"/>
    <property type="project" value="InterPro"/>
</dbReference>
<dbReference type="InterPro" id="IPR014284">
    <property type="entry name" value="RNA_pol_sigma-70_dom"/>
</dbReference>
<dbReference type="Pfam" id="PF04542">
    <property type="entry name" value="Sigma70_r2"/>
    <property type="match status" value="1"/>
</dbReference>
<dbReference type="InterPro" id="IPR007627">
    <property type="entry name" value="RNA_pol_sigma70_r2"/>
</dbReference>
<evidence type="ECO:0000256" key="3">
    <source>
        <dbReference type="ARBA" id="ARBA00023015"/>
    </source>
</evidence>
<dbReference type="InterPro" id="IPR014209">
    <property type="entry name" value="RNA_pol_sigma-K"/>
</dbReference>
<organism evidence="9 10">
    <name type="scientific">Halanaerobacter jeridensis</name>
    <dbReference type="NCBI Taxonomy" id="706427"/>
    <lineage>
        <taxon>Bacteria</taxon>
        <taxon>Bacillati</taxon>
        <taxon>Bacillota</taxon>
        <taxon>Clostridia</taxon>
        <taxon>Halanaerobiales</taxon>
        <taxon>Halobacteroidaceae</taxon>
        <taxon>Halanaerobacter</taxon>
    </lineage>
</organism>
<evidence type="ECO:0000256" key="1">
    <source>
        <dbReference type="ARBA" id="ARBA00007788"/>
    </source>
</evidence>
<protein>
    <recommendedName>
        <fullName evidence="7">RNA polymerase sigma factor</fullName>
    </recommendedName>
</protein>
<dbReference type="PRINTS" id="PR00046">
    <property type="entry name" value="SIGMA70FCT"/>
</dbReference>
<evidence type="ECO:0000313" key="9">
    <source>
        <dbReference type="EMBL" id="MBM7556065.1"/>
    </source>
</evidence>
<comment type="function">
    <text evidence="7">Sigma factors are initiation factors that promote the attachment of RNA polymerase to specific initiation sites and are then released.</text>
</comment>
<dbReference type="PROSITE" id="PS00715">
    <property type="entry name" value="SIGMA70_1"/>
    <property type="match status" value="1"/>
</dbReference>
<dbReference type="PROSITE" id="PS00716">
    <property type="entry name" value="SIGMA70_2"/>
    <property type="match status" value="1"/>
</dbReference>
<comment type="similarity">
    <text evidence="1 7">Belongs to the sigma-70 factor family.</text>
</comment>
<dbReference type="InterPro" id="IPR050813">
    <property type="entry name" value="Sigma-70_Factor"/>
</dbReference>
<dbReference type="PIRSF" id="PIRSF000770">
    <property type="entry name" value="RNA_pol_sigma-SigE/K"/>
    <property type="match status" value="1"/>
</dbReference>
<dbReference type="Gene3D" id="1.10.10.10">
    <property type="entry name" value="Winged helix-like DNA-binding domain superfamily/Winged helix DNA-binding domain"/>
    <property type="match status" value="1"/>
</dbReference>
<keyword evidence="10" id="KW-1185">Reference proteome</keyword>
<dbReference type="InterPro" id="IPR013324">
    <property type="entry name" value="RNA_pol_sigma_r3/r4-like"/>
</dbReference>
<dbReference type="InterPro" id="IPR013325">
    <property type="entry name" value="RNA_pol_sigma_r2"/>
</dbReference>
<dbReference type="Pfam" id="PF04545">
    <property type="entry name" value="Sigma70_r4"/>
    <property type="match status" value="1"/>
</dbReference>
<dbReference type="InterPro" id="IPR036388">
    <property type="entry name" value="WH-like_DNA-bd_sf"/>
</dbReference>
<evidence type="ECO:0000256" key="4">
    <source>
        <dbReference type="ARBA" id="ARBA00023082"/>
    </source>
</evidence>
<sequence>MMVPVFLVELGAKLVDSLMTLISYISSGTVFPQPLSKEEKEKYLERLNNGDEEAKRILIEHNMRLVAHIVKKYENTGVDPEDLISIGSIGLIKAIETFDVNKKARLTTYAARCIENEILMHLRKIKRKKEEKSLYEPIGADKEGNEITLIDILGTAINEINDQVELTLESEKLYKKLEELNYREKKVLEMRYGLRDGKKRTQKQIARRLGISRSYVSRIEKKAVENLCSKFKN</sequence>
<dbReference type="InterPro" id="IPR000943">
    <property type="entry name" value="RNA_pol_sigma70"/>
</dbReference>
<dbReference type="Gene3D" id="1.20.120.1810">
    <property type="match status" value="1"/>
</dbReference>